<evidence type="ECO:0000256" key="8">
    <source>
        <dbReference type="ARBA" id="ARBA00022801"/>
    </source>
</evidence>
<evidence type="ECO:0000313" key="18">
    <source>
        <dbReference type="EMBL" id="KAG7660971.1"/>
    </source>
</evidence>
<dbReference type="InterPro" id="IPR001584">
    <property type="entry name" value="Integrase_cat-core"/>
</dbReference>
<protein>
    <recommendedName>
        <fullName evidence="17">Integrase catalytic domain-containing protein</fullName>
    </recommendedName>
</protein>
<evidence type="ECO:0000256" key="5">
    <source>
        <dbReference type="ARBA" id="ARBA00022722"/>
    </source>
</evidence>
<dbReference type="RefSeq" id="XP_049261204.1">
    <property type="nucleotide sequence ID" value="XM_049409564.1"/>
</dbReference>
<dbReference type="GeneID" id="73472291"/>
<dbReference type="PROSITE" id="PS50994">
    <property type="entry name" value="INTEGRASE"/>
    <property type="match status" value="1"/>
</dbReference>
<evidence type="ECO:0000256" key="12">
    <source>
        <dbReference type="ARBA" id="ARBA00022932"/>
    </source>
</evidence>
<evidence type="ECO:0000256" key="7">
    <source>
        <dbReference type="ARBA" id="ARBA00022759"/>
    </source>
</evidence>
<dbReference type="GO" id="GO:0003677">
    <property type="term" value="F:DNA binding"/>
    <property type="evidence" value="ECO:0007669"/>
    <property type="project" value="UniProtKB-KW"/>
</dbReference>
<dbReference type="GO" id="GO:0015074">
    <property type="term" value="P:DNA integration"/>
    <property type="evidence" value="ECO:0007669"/>
    <property type="project" value="UniProtKB-KW"/>
</dbReference>
<dbReference type="AlphaFoldDB" id="A0A8J5QGV2"/>
<keyword evidence="14" id="KW-0233">DNA recombination</keyword>
<dbReference type="PANTHER" id="PTHR42648:SF11">
    <property type="entry name" value="TRANSPOSON TY4-P GAG-POL POLYPROTEIN"/>
    <property type="match status" value="1"/>
</dbReference>
<keyword evidence="8" id="KW-0378">Hydrolase</keyword>
<accession>A0A8J5QGV2</accession>
<evidence type="ECO:0000256" key="9">
    <source>
        <dbReference type="ARBA" id="ARBA00022842"/>
    </source>
</evidence>
<keyword evidence="2" id="KW-0815">Transposition</keyword>
<evidence type="ECO:0000256" key="6">
    <source>
        <dbReference type="ARBA" id="ARBA00022723"/>
    </source>
</evidence>
<keyword evidence="3" id="KW-0808">Transferase</keyword>
<dbReference type="GO" id="GO:0046872">
    <property type="term" value="F:metal ion binding"/>
    <property type="evidence" value="ECO:0007669"/>
    <property type="project" value="UniProtKB-KW"/>
</dbReference>
<evidence type="ECO:0000256" key="14">
    <source>
        <dbReference type="ARBA" id="ARBA00023172"/>
    </source>
</evidence>
<dbReference type="GO" id="GO:0016787">
    <property type="term" value="F:hydrolase activity"/>
    <property type="evidence" value="ECO:0007669"/>
    <property type="project" value="UniProtKB-KW"/>
</dbReference>
<evidence type="ECO:0000313" key="19">
    <source>
        <dbReference type="Proteomes" id="UP000694255"/>
    </source>
</evidence>
<dbReference type="Proteomes" id="UP000694255">
    <property type="component" value="Unassembled WGS sequence"/>
</dbReference>
<evidence type="ECO:0000259" key="17">
    <source>
        <dbReference type="PROSITE" id="PS50994"/>
    </source>
</evidence>
<evidence type="ECO:0000256" key="4">
    <source>
        <dbReference type="ARBA" id="ARBA00022695"/>
    </source>
</evidence>
<evidence type="ECO:0000256" key="15">
    <source>
        <dbReference type="ARBA" id="ARBA00048173"/>
    </source>
</evidence>
<keyword evidence="4" id="KW-0548">Nucleotidyltransferase</keyword>
<keyword evidence="1" id="KW-0963">Cytoplasm</keyword>
<dbReference type="OrthoDB" id="4095857at2759"/>
<evidence type="ECO:0000256" key="10">
    <source>
        <dbReference type="ARBA" id="ARBA00022908"/>
    </source>
</evidence>
<keyword evidence="11" id="KW-0695">RNA-directed DNA polymerase</keyword>
<comment type="catalytic activity">
    <reaction evidence="15">
        <text>DNA(n) + a 2'-deoxyribonucleoside 5'-triphosphate = DNA(n+1) + diphosphate</text>
        <dbReference type="Rhea" id="RHEA:22508"/>
        <dbReference type="Rhea" id="RHEA-COMP:17339"/>
        <dbReference type="Rhea" id="RHEA-COMP:17340"/>
        <dbReference type="ChEBI" id="CHEBI:33019"/>
        <dbReference type="ChEBI" id="CHEBI:61560"/>
        <dbReference type="ChEBI" id="CHEBI:173112"/>
        <dbReference type="EC" id="2.7.7.49"/>
    </reaction>
</comment>
<proteinExistence type="predicted"/>
<feature type="domain" description="Integrase catalytic" evidence="17">
    <location>
        <begin position="18"/>
        <end position="106"/>
    </location>
</feature>
<evidence type="ECO:0000256" key="13">
    <source>
        <dbReference type="ARBA" id="ARBA00023125"/>
    </source>
</evidence>
<dbReference type="GO" id="GO:0004519">
    <property type="term" value="F:endonuclease activity"/>
    <property type="evidence" value="ECO:0007669"/>
    <property type="project" value="UniProtKB-KW"/>
</dbReference>
<evidence type="ECO:0000256" key="16">
    <source>
        <dbReference type="ARBA" id="ARBA00049244"/>
    </source>
</evidence>
<name>A0A8J5QGV2_9ASCO</name>
<dbReference type="GO" id="GO:0006310">
    <property type="term" value="P:DNA recombination"/>
    <property type="evidence" value="ECO:0007669"/>
    <property type="project" value="UniProtKB-KW"/>
</dbReference>
<keyword evidence="9" id="KW-0460">Magnesium</keyword>
<reference evidence="18 19" key="1">
    <citation type="journal article" date="2021" name="DNA Res.">
        <title>Genome analysis of Candida subhashii reveals its hybrid nature and dual mitochondrial genome conformations.</title>
        <authorList>
            <person name="Mixao V."/>
            <person name="Hegedusova E."/>
            <person name="Saus E."/>
            <person name="Pryszcz L.P."/>
            <person name="Cillingova A."/>
            <person name="Nosek J."/>
            <person name="Gabaldon T."/>
        </authorList>
    </citation>
    <scope>NUCLEOTIDE SEQUENCE [LARGE SCALE GENOMIC DNA]</scope>
    <source>
        <strain evidence="18 19">CBS 10753</strain>
    </source>
</reference>
<keyword evidence="12" id="KW-0239">DNA-directed DNA polymerase</keyword>
<dbReference type="EMBL" id="JAGSYN010000271">
    <property type="protein sequence ID" value="KAG7660971.1"/>
    <property type="molecule type" value="Genomic_DNA"/>
</dbReference>
<gene>
    <name evidence="18" type="ORF">J8A68_005491</name>
</gene>
<dbReference type="PANTHER" id="PTHR42648">
    <property type="entry name" value="TRANSPOSASE, PUTATIVE-RELATED"/>
    <property type="match status" value="1"/>
</dbReference>
<keyword evidence="7" id="KW-0255">Endonuclease</keyword>
<keyword evidence="19" id="KW-1185">Reference proteome</keyword>
<keyword evidence="6" id="KW-0479">Metal-binding</keyword>
<dbReference type="GO" id="GO:0003887">
    <property type="term" value="F:DNA-directed DNA polymerase activity"/>
    <property type="evidence" value="ECO:0007669"/>
    <property type="project" value="UniProtKB-KW"/>
</dbReference>
<evidence type="ECO:0000256" key="2">
    <source>
        <dbReference type="ARBA" id="ARBA00022578"/>
    </source>
</evidence>
<sequence>MTNTTAKRPSLSSPETAACSHPLQLLHVDLHGPVPTTGISQERYYLIIVDGYTKYKPVIPVNTKAETVTHLINFITSAETFISPYGQWRVVIVRSDNGGEFLNRRP</sequence>
<dbReference type="GO" id="GO:0032196">
    <property type="term" value="P:transposition"/>
    <property type="evidence" value="ECO:0007669"/>
    <property type="project" value="UniProtKB-KW"/>
</dbReference>
<keyword evidence="5" id="KW-0540">Nuclease</keyword>
<keyword evidence="10" id="KW-0229">DNA integration</keyword>
<evidence type="ECO:0000256" key="1">
    <source>
        <dbReference type="ARBA" id="ARBA00022490"/>
    </source>
</evidence>
<evidence type="ECO:0000256" key="11">
    <source>
        <dbReference type="ARBA" id="ARBA00022918"/>
    </source>
</evidence>
<evidence type="ECO:0000256" key="3">
    <source>
        <dbReference type="ARBA" id="ARBA00022679"/>
    </source>
</evidence>
<comment type="caution">
    <text evidence="18">The sequence shown here is derived from an EMBL/GenBank/DDBJ whole genome shotgun (WGS) entry which is preliminary data.</text>
</comment>
<dbReference type="GO" id="GO:0003964">
    <property type="term" value="F:RNA-directed DNA polymerase activity"/>
    <property type="evidence" value="ECO:0007669"/>
    <property type="project" value="UniProtKB-KW"/>
</dbReference>
<keyword evidence="13" id="KW-0238">DNA-binding</keyword>
<organism evidence="18 19">
    <name type="scientific">[Candida] subhashii</name>
    <dbReference type="NCBI Taxonomy" id="561895"/>
    <lineage>
        <taxon>Eukaryota</taxon>
        <taxon>Fungi</taxon>
        <taxon>Dikarya</taxon>
        <taxon>Ascomycota</taxon>
        <taxon>Saccharomycotina</taxon>
        <taxon>Pichiomycetes</taxon>
        <taxon>Debaryomycetaceae</taxon>
        <taxon>Spathaspora</taxon>
    </lineage>
</organism>
<comment type="catalytic activity">
    <reaction evidence="16">
        <text>DNA(n) + a 2'-deoxyribonucleoside 5'-triphosphate = DNA(n+1) + diphosphate</text>
        <dbReference type="Rhea" id="RHEA:22508"/>
        <dbReference type="Rhea" id="RHEA-COMP:17339"/>
        <dbReference type="Rhea" id="RHEA-COMP:17340"/>
        <dbReference type="ChEBI" id="CHEBI:33019"/>
        <dbReference type="ChEBI" id="CHEBI:61560"/>
        <dbReference type="ChEBI" id="CHEBI:173112"/>
        <dbReference type="EC" id="2.7.7.7"/>
    </reaction>
</comment>
<dbReference type="InterPro" id="IPR039537">
    <property type="entry name" value="Retrotran_Ty1/copia-like"/>
</dbReference>